<accession>A0A6P6RTW8</accession>
<dbReference type="GeneID" id="113146866"/>
<gene>
    <name evidence="4" type="primary">LOC113146866</name>
</gene>
<evidence type="ECO:0000256" key="1">
    <source>
        <dbReference type="SAM" id="MobiDB-lite"/>
    </source>
</evidence>
<feature type="compositionally biased region" description="Low complexity" evidence="1">
    <location>
        <begin position="140"/>
        <end position="154"/>
    </location>
</feature>
<feature type="region of interest" description="Disordered" evidence="1">
    <location>
        <begin position="80"/>
        <end position="185"/>
    </location>
</feature>
<dbReference type="Proteomes" id="UP000515125">
    <property type="component" value="Unplaced"/>
</dbReference>
<sequence length="185" mass="18694">MGEGAVCFAAVWMCFCGGAAGAMGLCTAAGAASPARRGGSTPEARKNKVGGLLFRAAAPCSPASPAAVACAAPSAPHEGARTEAAISRANPMASRDPKKVASDVQGLQSTALAKAAEAETPSAAASPSGGMGKETDSGREAAATATTEAAAEAAAGERKQQQKQQQQQQRQQQQQQQRMRAPWNR</sequence>
<proteinExistence type="predicted"/>
<protein>
    <submittedName>
        <fullName evidence="4">RNA polymerase II degradation factor 1-like</fullName>
    </submittedName>
</protein>
<evidence type="ECO:0000313" key="4">
    <source>
        <dbReference type="RefSeq" id="XP_026191278.1"/>
    </source>
</evidence>
<keyword evidence="2" id="KW-0732">Signal</keyword>
<dbReference type="AlphaFoldDB" id="A0A6P6RTW8"/>
<name>A0A6P6RTW8_9EIME</name>
<dbReference type="RefSeq" id="XP_026191278.1">
    <property type="nucleotide sequence ID" value="XM_026335493.1"/>
</dbReference>
<feature type="chain" id="PRO_5027865694" evidence="2">
    <location>
        <begin position="22"/>
        <end position="185"/>
    </location>
</feature>
<evidence type="ECO:0000256" key="2">
    <source>
        <dbReference type="SAM" id="SignalP"/>
    </source>
</evidence>
<feature type="compositionally biased region" description="Low complexity" evidence="1">
    <location>
        <begin position="162"/>
        <end position="178"/>
    </location>
</feature>
<feature type="compositionally biased region" description="Low complexity" evidence="1">
    <location>
        <begin position="109"/>
        <end position="128"/>
    </location>
</feature>
<keyword evidence="3" id="KW-1185">Reference proteome</keyword>
<organism evidence="3 4">
    <name type="scientific">Cyclospora cayetanensis</name>
    <dbReference type="NCBI Taxonomy" id="88456"/>
    <lineage>
        <taxon>Eukaryota</taxon>
        <taxon>Sar</taxon>
        <taxon>Alveolata</taxon>
        <taxon>Apicomplexa</taxon>
        <taxon>Conoidasida</taxon>
        <taxon>Coccidia</taxon>
        <taxon>Eucoccidiorida</taxon>
        <taxon>Eimeriorina</taxon>
        <taxon>Eimeriidae</taxon>
        <taxon>Cyclospora</taxon>
    </lineage>
</organism>
<feature type="signal peptide" evidence="2">
    <location>
        <begin position="1"/>
        <end position="21"/>
    </location>
</feature>
<evidence type="ECO:0000313" key="3">
    <source>
        <dbReference type="Proteomes" id="UP000515125"/>
    </source>
</evidence>
<reference evidence="4" key="1">
    <citation type="submission" date="2025-08" db="UniProtKB">
        <authorList>
            <consortium name="RefSeq"/>
        </authorList>
    </citation>
    <scope>IDENTIFICATION</scope>
</reference>